<name>A0A0G4HZN0_9ALVE</name>
<accession>A0A0G4HZN0</accession>
<feature type="transmembrane region" description="Helical" evidence="1">
    <location>
        <begin position="25"/>
        <end position="45"/>
    </location>
</feature>
<protein>
    <submittedName>
        <fullName evidence="2">Uncharacterized protein</fullName>
    </submittedName>
</protein>
<gene>
    <name evidence="2" type="ORF">Cvel_34050</name>
</gene>
<dbReference type="EMBL" id="CDMZ01004532">
    <property type="protein sequence ID" value="CEM50044.1"/>
    <property type="molecule type" value="Genomic_DNA"/>
</dbReference>
<keyword evidence="1" id="KW-0472">Membrane</keyword>
<proteinExistence type="predicted"/>
<dbReference type="AlphaFoldDB" id="A0A0G4HZN0"/>
<keyword evidence="1" id="KW-1133">Transmembrane helix</keyword>
<keyword evidence="1" id="KW-0812">Transmembrane</keyword>
<reference evidence="2" key="1">
    <citation type="submission" date="2014-11" db="EMBL/GenBank/DDBJ databases">
        <authorList>
            <person name="Otto D Thomas"/>
            <person name="Naeem Raeece"/>
        </authorList>
    </citation>
    <scope>NUCLEOTIDE SEQUENCE</scope>
</reference>
<evidence type="ECO:0000313" key="2">
    <source>
        <dbReference type="EMBL" id="CEM50044.1"/>
    </source>
</evidence>
<sequence length="55" mass="5696">MADFVQTATAAAEDLMNRVLAKDPAALLMLASAGAAAVLAIYFVCQRRGKGGKKV</sequence>
<feature type="non-terminal residue" evidence="2">
    <location>
        <position position="55"/>
    </location>
</feature>
<evidence type="ECO:0000256" key="1">
    <source>
        <dbReference type="SAM" id="Phobius"/>
    </source>
</evidence>
<organism evidence="2">
    <name type="scientific">Chromera velia CCMP2878</name>
    <dbReference type="NCBI Taxonomy" id="1169474"/>
    <lineage>
        <taxon>Eukaryota</taxon>
        <taxon>Sar</taxon>
        <taxon>Alveolata</taxon>
        <taxon>Colpodellida</taxon>
        <taxon>Chromeraceae</taxon>
        <taxon>Chromera</taxon>
    </lineage>
</organism>